<evidence type="ECO:0000313" key="1">
    <source>
        <dbReference type="EMBL" id="EJK65889.1"/>
    </source>
</evidence>
<dbReference type="AlphaFoldDB" id="K0SLM5"/>
<keyword evidence="2" id="KW-1185">Reference proteome</keyword>
<name>K0SLM5_THAOC</name>
<accession>K0SLM5</accession>
<proteinExistence type="predicted"/>
<gene>
    <name evidence="1" type="ORF">THAOC_13213</name>
</gene>
<protein>
    <submittedName>
        <fullName evidence="1">Uncharacterized protein</fullName>
    </submittedName>
</protein>
<dbReference type="EMBL" id="AGNL01015399">
    <property type="protein sequence ID" value="EJK65889.1"/>
    <property type="molecule type" value="Genomic_DNA"/>
</dbReference>
<evidence type="ECO:0000313" key="2">
    <source>
        <dbReference type="Proteomes" id="UP000266841"/>
    </source>
</evidence>
<sequence length="211" mass="22842">MSSRTNCAFERCWESNLLSEDTIHSDEFSSKPVALYPLDAAERTAVPSPLPKSTNSRLRPTAASACLDEMYSRARSTFARGVAMNGSGERICDITNGAVIPTTQMKDPPIRVRASAVCRRVEPGIEPASSKSSAAIVQSGQVRGGGSLLIVHWHGSLYSGPIDQYNLTLVFAMMLSLSQSHSKYTTRLGFRFLCGCAGAHICAQSRCSSRY</sequence>
<dbReference type="Proteomes" id="UP000266841">
    <property type="component" value="Unassembled WGS sequence"/>
</dbReference>
<reference evidence="1 2" key="1">
    <citation type="journal article" date="2012" name="Genome Biol.">
        <title>Genome and low-iron response of an oceanic diatom adapted to chronic iron limitation.</title>
        <authorList>
            <person name="Lommer M."/>
            <person name="Specht M."/>
            <person name="Roy A.S."/>
            <person name="Kraemer L."/>
            <person name="Andreson R."/>
            <person name="Gutowska M.A."/>
            <person name="Wolf J."/>
            <person name="Bergner S.V."/>
            <person name="Schilhabel M.B."/>
            <person name="Klostermeier U.C."/>
            <person name="Beiko R.G."/>
            <person name="Rosenstiel P."/>
            <person name="Hippler M."/>
            <person name="Laroche J."/>
        </authorList>
    </citation>
    <scope>NUCLEOTIDE SEQUENCE [LARGE SCALE GENOMIC DNA]</scope>
    <source>
        <strain evidence="1 2">CCMP1005</strain>
    </source>
</reference>
<comment type="caution">
    <text evidence="1">The sequence shown here is derived from an EMBL/GenBank/DDBJ whole genome shotgun (WGS) entry which is preliminary data.</text>
</comment>
<organism evidence="1 2">
    <name type="scientific">Thalassiosira oceanica</name>
    <name type="common">Marine diatom</name>
    <dbReference type="NCBI Taxonomy" id="159749"/>
    <lineage>
        <taxon>Eukaryota</taxon>
        <taxon>Sar</taxon>
        <taxon>Stramenopiles</taxon>
        <taxon>Ochrophyta</taxon>
        <taxon>Bacillariophyta</taxon>
        <taxon>Coscinodiscophyceae</taxon>
        <taxon>Thalassiosirophycidae</taxon>
        <taxon>Thalassiosirales</taxon>
        <taxon>Thalassiosiraceae</taxon>
        <taxon>Thalassiosira</taxon>
    </lineage>
</organism>